<gene>
    <name evidence="5" type="ORF">ACFOEK_03620</name>
</gene>
<evidence type="ECO:0000256" key="3">
    <source>
        <dbReference type="ARBA" id="ARBA00022649"/>
    </source>
</evidence>
<dbReference type="NCBIfam" id="TIGR02606">
    <property type="entry name" value="antidote_CC2985"/>
    <property type="match status" value="1"/>
</dbReference>
<evidence type="ECO:0000313" key="6">
    <source>
        <dbReference type="Proteomes" id="UP001595476"/>
    </source>
</evidence>
<dbReference type="InterPro" id="IPR038296">
    <property type="entry name" value="ParD_sf"/>
</dbReference>
<protein>
    <recommendedName>
        <fullName evidence="2">Antitoxin ParD</fullName>
    </recommendedName>
</protein>
<dbReference type="InterPro" id="IPR022789">
    <property type="entry name" value="ParD"/>
</dbReference>
<comment type="function">
    <text evidence="4">Antitoxin component of a type II toxin-antitoxin (TA) system. Neutralizes the effect of toxin ParE.</text>
</comment>
<dbReference type="PANTHER" id="PTHR36582">
    <property type="entry name" value="ANTITOXIN PARD"/>
    <property type="match status" value="1"/>
</dbReference>
<sequence length="76" mass="8892">MANRLSLGNHWEHFIQQEIKSGRYLSVSEVLRDALRALEERRSNHQTLEPLSGFSSPYSNSSRFEDHMSIDHIIHE</sequence>
<organism evidence="5 6">
    <name type="scientific">Litoribrevibacter euphylliae</name>
    <dbReference type="NCBI Taxonomy" id="1834034"/>
    <lineage>
        <taxon>Bacteria</taxon>
        <taxon>Pseudomonadati</taxon>
        <taxon>Pseudomonadota</taxon>
        <taxon>Gammaproteobacteria</taxon>
        <taxon>Oceanospirillales</taxon>
        <taxon>Oceanospirillaceae</taxon>
        <taxon>Litoribrevibacter</taxon>
    </lineage>
</organism>
<comment type="similarity">
    <text evidence="1">Belongs to the ParD antitoxin family.</text>
</comment>
<proteinExistence type="inferred from homology"/>
<keyword evidence="6" id="KW-1185">Reference proteome</keyword>
<dbReference type="EMBL" id="JBHRSZ010000002">
    <property type="protein sequence ID" value="MFC3150106.1"/>
    <property type="molecule type" value="Genomic_DNA"/>
</dbReference>
<name>A0ABV7HBP7_9GAMM</name>
<evidence type="ECO:0000313" key="5">
    <source>
        <dbReference type="EMBL" id="MFC3150106.1"/>
    </source>
</evidence>
<comment type="caution">
    <text evidence="5">The sequence shown here is derived from an EMBL/GenBank/DDBJ whole genome shotgun (WGS) entry which is preliminary data.</text>
</comment>
<dbReference type="SUPFAM" id="SSF47598">
    <property type="entry name" value="Ribbon-helix-helix"/>
    <property type="match status" value="1"/>
</dbReference>
<accession>A0ABV7HBP7</accession>
<dbReference type="InterPro" id="IPR010985">
    <property type="entry name" value="Ribbon_hlx_hlx"/>
</dbReference>
<dbReference type="Pfam" id="PF03693">
    <property type="entry name" value="ParD_antitoxin"/>
    <property type="match status" value="1"/>
</dbReference>
<keyword evidence="3" id="KW-1277">Toxin-antitoxin system</keyword>
<reference evidence="6" key="1">
    <citation type="journal article" date="2019" name="Int. J. Syst. Evol. Microbiol.">
        <title>The Global Catalogue of Microorganisms (GCM) 10K type strain sequencing project: providing services to taxonomists for standard genome sequencing and annotation.</title>
        <authorList>
            <consortium name="The Broad Institute Genomics Platform"/>
            <consortium name="The Broad Institute Genome Sequencing Center for Infectious Disease"/>
            <person name="Wu L."/>
            <person name="Ma J."/>
        </authorList>
    </citation>
    <scope>NUCLEOTIDE SEQUENCE [LARGE SCALE GENOMIC DNA]</scope>
    <source>
        <strain evidence="6">KCTC 52438</strain>
    </source>
</reference>
<dbReference type="RefSeq" id="WP_386716297.1">
    <property type="nucleotide sequence ID" value="NZ_JBHRSZ010000002.1"/>
</dbReference>
<evidence type="ECO:0000256" key="2">
    <source>
        <dbReference type="ARBA" id="ARBA00017940"/>
    </source>
</evidence>
<dbReference type="PANTHER" id="PTHR36582:SF2">
    <property type="entry name" value="ANTITOXIN PARD"/>
    <property type="match status" value="1"/>
</dbReference>
<dbReference type="Proteomes" id="UP001595476">
    <property type="component" value="Unassembled WGS sequence"/>
</dbReference>
<evidence type="ECO:0000256" key="1">
    <source>
        <dbReference type="ARBA" id="ARBA00008580"/>
    </source>
</evidence>
<evidence type="ECO:0000256" key="4">
    <source>
        <dbReference type="ARBA" id="ARBA00037106"/>
    </source>
</evidence>
<dbReference type="Gene3D" id="6.10.10.120">
    <property type="entry name" value="Antitoxin ParD1-like"/>
    <property type="match status" value="1"/>
</dbReference>